<feature type="domain" description="Acetolactate synthase small subunit C-terminal" evidence="1">
    <location>
        <begin position="9"/>
        <end position="36"/>
    </location>
</feature>
<dbReference type="InterPro" id="IPR045865">
    <property type="entry name" value="ACT-like_dom_sf"/>
</dbReference>
<comment type="caution">
    <text evidence="2">The sequence shown here is derived from an EMBL/GenBank/DDBJ whole genome shotgun (WGS) entry which is preliminary data.</text>
</comment>
<dbReference type="Proteomes" id="UP001241848">
    <property type="component" value="Unassembled WGS sequence"/>
</dbReference>
<reference evidence="2 3" key="1">
    <citation type="submission" date="2022-10" db="EMBL/GenBank/DDBJ databases">
        <title>Paenibacillus description and whole genome data of maize root bacterial community.</title>
        <authorList>
            <person name="Marton D."/>
            <person name="Farkas M."/>
            <person name="Cserhati M."/>
        </authorList>
    </citation>
    <scope>NUCLEOTIDE SEQUENCE [LARGE SCALE GENOMIC DNA]</scope>
    <source>
        <strain evidence="2 3">P96</strain>
    </source>
</reference>
<dbReference type="InterPro" id="IPR027271">
    <property type="entry name" value="Acetolactate_synth/TF_NikR_C"/>
</dbReference>
<evidence type="ECO:0000259" key="1">
    <source>
        <dbReference type="Pfam" id="PF10369"/>
    </source>
</evidence>
<dbReference type="InterPro" id="IPR019455">
    <property type="entry name" value="Acetolactate_synth_ssu_C"/>
</dbReference>
<dbReference type="RefSeq" id="WP_305754731.1">
    <property type="nucleotide sequence ID" value="NZ_JAPCKK010000016.1"/>
</dbReference>
<keyword evidence="3" id="KW-1185">Reference proteome</keyword>
<organism evidence="2 3">
    <name type="scientific">Paenibacillus zeirhizosphaerae</name>
    <dbReference type="NCBI Taxonomy" id="2987519"/>
    <lineage>
        <taxon>Bacteria</taxon>
        <taxon>Bacillati</taxon>
        <taxon>Bacillota</taxon>
        <taxon>Bacilli</taxon>
        <taxon>Bacillales</taxon>
        <taxon>Paenibacillaceae</taxon>
        <taxon>Paenibacillus</taxon>
    </lineage>
</organism>
<dbReference type="Gene3D" id="3.30.70.1150">
    <property type="entry name" value="ACT-like. Chain A, domain 2"/>
    <property type="match status" value="1"/>
</dbReference>
<dbReference type="EMBL" id="JAPCKK010000016">
    <property type="protein sequence ID" value="MDP4097105.1"/>
    <property type="molecule type" value="Genomic_DNA"/>
</dbReference>
<gene>
    <name evidence="2" type="ORF">OIN60_10020</name>
</gene>
<name>A0ABT9FQW1_9BACL</name>
<dbReference type="Pfam" id="PF10369">
    <property type="entry name" value="ALS_ss_C"/>
    <property type="match status" value="1"/>
</dbReference>
<protein>
    <recommendedName>
        <fullName evidence="1">Acetolactate synthase small subunit C-terminal domain-containing protein</fullName>
    </recommendedName>
</protein>
<dbReference type="SUPFAM" id="SSF55021">
    <property type="entry name" value="ACT-like"/>
    <property type="match status" value="1"/>
</dbReference>
<evidence type="ECO:0000313" key="2">
    <source>
        <dbReference type="EMBL" id="MDP4097105.1"/>
    </source>
</evidence>
<sequence>MLTPYCLNEHNNALLHLLKPYGLLELTRTGETAMSRP</sequence>
<accession>A0ABT9FQW1</accession>
<evidence type="ECO:0000313" key="3">
    <source>
        <dbReference type="Proteomes" id="UP001241848"/>
    </source>
</evidence>
<proteinExistence type="predicted"/>